<organism evidence="1">
    <name type="scientific">Brassica cretica</name>
    <name type="common">Mustard</name>
    <dbReference type="NCBI Taxonomy" id="69181"/>
    <lineage>
        <taxon>Eukaryota</taxon>
        <taxon>Viridiplantae</taxon>
        <taxon>Streptophyta</taxon>
        <taxon>Embryophyta</taxon>
        <taxon>Tracheophyta</taxon>
        <taxon>Spermatophyta</taxon>
        <taxon>Magnoliopsida</taxon>
        <taxon>eudicotyledons</taxon>
        <taxon>Gunneridae</taxon>
        <taxon>Pentapetalae</taxon>
        <taxon>rosids</taxon>
        <taxon>malvids</taxon>
        <taxon>Brassicales</taxon>
        <taxon>Brassicaceae</taxon>
        <taxon>Brassiceae</taxon>
        <taxon>Brassica</taxon>
    </lineage>
</organism>
<dbReference type="EMBL" id="QGKY02001015">
    <property type="protein sequence ID" value="KAF2573401.1"/>
    <property type="molecule type" value="Genomic_DNA"/>
</dbReference>
<comment type="caution">
    <text evidence="1">The sequence shown here is derived from an EMBL/GenBank/DDBJ whole genome shotgun (WGS) entry which is preliminary data.</text>
</comment>
<name>A0A8S9ITY6_BRACR</name>
<evidence type="ECO:0000313" key="1">
    <source>
        <dbReference type="EMBL" id="KAF2573401.1"/>
    </source>
</evidence>
<protein>
    <submittedName>
        <fullName evidence="1">Uncharacterized protein</fullName>
    </submittedName>
</protein>
<gene>
    <name evidence="1" type="ORF">F2Q70_00001172</name>
</gene>
<dbReference type="AlphaFoldDB" id="A0A8S9ITY6"/>
<accession>A0A8S9ITY6</accession>
<reference evidence="1" key="1">
    <citation type="submission" date="2019-12" db="EMBL/GenBank/DDBJ databases">
        <title>Genome sequencing and annotation of Brassica cretica.</title>
        <authorList>
            <person name="Studholme D.J."/>
            <person name="Sarris P.F."/>
        </authorList>
    </citation>
    <scope>NUCLEOTIDE SEQUENCE</scope>
    <source>
        <strain evidence="1">PFS-102/07</strain>
        <tissue evidence="1">Leaf</tissue>
    </source>
</reference>
<sequence length="98" mass="11062">MLVMFHSPLLSFVLYRRKTSLALLLPTDCSWSILQDLQQLSHHGVQLGLVEMKVSDFYLYGMSNHRSARPGKCLSIQLVLARPDALILSVQLVLVQPD</sequence>
<proteinExistence type="predicted"/>